<keyword evidence="2" id="KW-1133">Transmembrane helix</keyword>
<feature type="transmembrane region" description="Helical" evidence="2">
    <location>
        <begin position="271"/>
        <end position="289"/>
    </location>
</feature>
<dbReference type="PANTHER" id="PTHR16518">
    <property type="entry name" value="G-PROTEIN COUPLED RECEPTOR 153, 162"/>
    <property type="match status" value="1"/>
</dbReference>
<dbReference type="AlphaFoldDB" id="A0A8B8ES97"/>
<evidence type="ECO:0000256" key="2">
    <source>
        <dbReference type="SAM" id="Phobius"/>
    </source>
</evidence>
<feature type="transmembrane region" description="Helical" evidence="2">
    <location>
        <begin position="77"/>
        <end position="99"/>
    </location>
</feature>
<dbReference type="PRINTS" id="PR01991">
    <property type="entry name" value="GPR153GPR162"/>
</dbReference>
<keyword evidence="2" id="KW-0812">Transmembrane</keyword>
<dbReference type="PANTHER" id="PTHR16518:SF4">
    <property type="entry name" value="G-PROTEIN COUPLED RECEPTOR 153 ISOFORM X1-RELATED"/>
    <property type="match status" value="1"/>
</dbReference>
<dbReference type="SUPFAM" id="SSF81321">
    <property type="entry name" value="Family A G protein-coupled receptor-like"/>
    <property type="match status" value="1"/>
</dbReference>
<feature type="transmembrane region" description="Helical" evidence="2">
    <location>
        <begin position="120"/>
        <end position="141"/>
    </location>
</feature>
<sequence length="935" mass="105245">MIAGSLPWLVLTPLAVLTDLLSITIIVCHYRQQFHGTDVVFISMFVCMALNALVVPLIPALLDVTHSDWNEHLCHFFVWSALTLRLVQVSNLAILTFHWSKILRTSTRQIKISTTTLVKIVVPIFWSVATIVGLLPIIGAVPDRFNTSDGCLFLLSDLGLGFLIFVTVYSLTMICISLVCSFDSLALIHYAKKIAFIKYGAGRFYLPRKTDGNAENYSVHERYGQLNFAADLCRLVTIVTCFSVIANHLPYVVIEFLYMSIGTDRTLSADLVTLLILVEAIILPFFLWLGSRRYKHAISYVVKVHILRRNHDNEENPDSCTLQSFTRKIKDVHTLPRSTHPSRDLSPSERESYARVQRGHKSSMDVNSPNKIKVNIEHANNGTFRNNGGSFDTKGRRQIQRPVLSGSQSDQLKKRHLPSIFINETENGSLPRRLHTRSKDGVVMVRAMSETESGSLHSMYYVSSDYHPDCLNTDSLPRNSELAKSSNGPQTVTDGRIHLERYNSNSLPRMYGETATAIPMTRSYGSIPRKKPPKMGLRSNSGSSSSLYQTHTRSSSGNVYILGHSRSASGTIFKTSDMTIPYINEIQLGRDRVVPRQSSQQSESEGMASQYCESDIDNVLESSSMRSVDIHGISKPVEIHSVTFIERPHSPHNHSHTSPLRRTERIFLNHRDKDQLSDENDSGCMANCADDNFESNYCTKKPSHSPQKTTPRFADTELDGFTTSELLSSKPFSLLSSIDSRKEKTKKFRSPWLNQGIEETGLNILDREKTVEYAFFNNHYTTSSEDTDVTPSPRFDENTDRGFEEALNASYNSRESLCSCNGAYVESVSECTDMGDFFDTHQFDDKNEFKTQAVVSQVSPASFKDPFAEYEESTFAKSKEIRNLHESKNSVESNPWPTSNKNSAGVDLSFETNFSSEREIPGGCRPYQDIEAVYF</sequence>
<keyword evidence="2" id="KW-0472">Membrane</keyword>
<dbReference type="GO" id="GO:0004930">
    <property type="term" value="F:G protein-coupled receptor activity"/>
    <property type="evidence" value="ECO:0007669"/>
    <property type="project" value="InterPro"/>
</dbReference>
<protein>
    <submittedName>
        <fullName evidence="4">Uncharacterized protein LOC111136339</fullName>
    </submittedName>
</protein>
<feature type="transmembrane region" description="Helical" evidence="2">
    <location>
        <begin position="6"/>
        <end position="27"/>
    </location>
</feature>
<feature type="transmembrane region" description="Helical" evidence="2">
    <location>
        <begin position="232"/>
        <end position="251"/>
    </location>
</feature>
<accession>A0A8B8ES97</accession>
<organism evidence="3 4">
    <name type="scientific">Crassostrea virginica</name>
    <name type="common">Eastern oyster</name>
    <dbReference type="NCBI Taxonomy" id="6565"/>
    <lineage>
        <taxon>Eukaryota</taxon>
        <taxon>Metazoa</taxon>
        <taxon>Spiralia</taxon>
        <taxon>Lophotrochozoa</taxon>
        <taxon>Mollusca</taxon>
        <taxon>Bivalvia</taxon>
        <taxon>Autobranchia</taxon>
        <taxon>Pteriomorphia</taxon>
        <taxon>Ostreida</taxon>
        <taxon>Ostreoidea</taxon>
        <taxon>Ostreidae</taxon>
        <taxon>Crassostrea</taxon>
    </lineage>
</organism>
<evidence type="ECO:0000313" key="3">
    <source>
        <dbReference type="Proteomes" id="UP000694844"/>
    </source>
</evidence>
<feature type="region of interest" description="Disordered" evidence="1">
    <location>
        <begin position="335"/>
        <end position="368"/>
    </location>
</feature>
<feature type="transmembrane region" description="Helical" evidence="2">
    <location>
        <begin position="161"/>
        <end position="188"/>
    </location>
</feature>
<proteinExistence type="predicted"/>
<reference evidence="4" key="1">
    <citation type="submission" date="2025-08" db="UniProtKB">
        <authorList>
            <consortium name="RefSeq"/>
        </authorList>
    </citation>
    <scope>IDENTIFICATION</scope>
    <source>
        <tissue evidence="4">Whole sample</tissue>
    </source>
</reference>
<dbReference type="RefSeq" id="XP_022342816.1">
    <property type="nucleotide sequence ID" value="XM_022487108.1"/>
</dbReference>
<dbReference type="InterPro" id="IPR022347">
    <property type="entry name" value="GCR_153/162"/>
</dbReference>
<dbReference type="OrthoDB" id="6158417at2759"/>
<dbReference type="GeneID" id="111136339"/>
<dbReference type="Proteomes" id="UP000694844">
    <property type="component" value="Chromosome 5"/>
</dbReference>
<feature type="compositionally biased region" description="Basic and acidic residues" evidence="1">
    <location>
        <begin position="341"/>
        <end position="353"/>
    </location>
</feature>
<gene>
    <name evidence="4" type="primary">LOC111136339</name>
</gene>
<keyword evidence="3" id="KW-1185">Reference proteome</keyword>
<evidence type="ECO:0000313" key="4">
    <source>
        <dbReference type="RefSeq" id="XP_022342816.1"/>
    </source>
</evidence>
<dbReference type="GO" id="GO:0016020">
    <property type="term" value="C:membrane"/>
    <property type="evidence" value="ECO:0007669"/>
    <property type="project" value="InterPro"/>
</dbReference>
<feature type="region of interest" description="Disordered" evidence="1">
    <location>
        <begin position="523"/>
        <end position="554"/>
    </location>
</feature>
<evidence type="ECO:0000256" key="1">
    <source>
        <dbReference type="SAM" id="MobiDB-lite"/>
    </source>
</evidence>
<dbReference type="Gene3D" id="1.20.1070.10">
    <property type="entry name" value="Rhodopsin 7-helix transmembrane proteins"/>
    <property type="match status" value="1"/>
</dbReference>
<dbReference type="KEGG" id="cvn:111136339"/>
<feature type="transmembrane region" description="Helical" evidence="2">
    <location>
        <begin position="39"/>
        <end position="62"/>
    </location>
</feature>
<name>A0A8B8ES97_CRAVI</name>